<evidence type="ECO:0000256" key="2">
    <source>
        <dbReference type="SAM" id="SignalP"/>
    </source>
</evidence>
<dbReference type="Pfam" id="PF07889">
    <property type="entry name" value="DUF1664"/>
    <property type="match status" value="1"/>
</dbReference>
<dbReference type="InParanoid" id="A0A2R6REZ6"/>
<feature type="domain" description="DUF1664" evidence="3">
    <location>
        <begin position="93"/>
        <end position="212"/>
    </location>
</feature>
<keyword evidence="2" id="KW-0732">Signal</keyword>
<sequence>MALPLGKLTIIVGAGIVGSVLAKEGHIPSVSDLFSGAFKIALKQIRHDDATPSRAKPRNDSLLAQVNSLRQELQLLSSNGSVTVVTSSSSGSSRYGIIVVVIVVGYGYVWWKGWKLPDMMFATRRSLSDACSTVAKQLENVYSSIAATKKHLSSRIDRVDCNLDECAEITAATRKEVSELRGEMKTIGVDVQSVHHAVQTLETKINRIEGKQDLTNEGVRRLVDYTWTWSLGNSGTTERIQEAPSSSSTPAIEMPHMTPSSKAGSLPQILSVELPSPSASNGSHKRPLQNAFSASGLKELHEISDVVEALSSPSASNGVQVTEDANSWNPGSCVFGRKFSGISASFLARTRSAVQSFK</sequence>
<name>A0A2R6REZ6_ACTCC</name>
<comment type="caution">
    <text evidence="4">The sequence shown here is derived from an EMBL/GenBank/DDBJ whole genome shotgun (WGS) entry which is preliminary data.</text>
</comment>
<feature type="region of interest" description="Disordered" evidence="1">
    <location>
        <begin position="236"/>
        <end position="264"/>
    </location>
</feature>
<dbReference type="OMA" id="AFKIAWR"/>
<keyword evidence="5" id="KW-1185">Reference proteome</keyword>
<accession>A0A2R6REZ6</accession>
<organism evidence="4 5">
    <name type="scientific">Actinidia chinensis var. chinensis</name>
    <name type="common">Chinese soft-hair kiwi</name>
    <dbReference type="NCBI Taxonomy" id="1590841"/>
    <lineage>
        <taxon>Eukaryota</taxon>
        <taxon>Viridiplantae</taxon>
        <taxon>Streptophyta</taxon>
        <taxon>Embryophyta</taxon>
        <taxon>Tracheophyta</taxon>
        <taxon>Spermatophyta</taxon>
        <taxon>Magnoliopsida</taxon>
        <taxon>eudicotyledons</taxon>
        <taxon>Gunneridae</taxon>
        <taxon>Pentapetalae</taxon>
        <taxon>asterids</taxon>
        <taxon>Ericales</taxon>
        <taxon>Actinidiaceae</taxon>
        <taxon>Actinidia</taxon>
    </lineage>
</organism>
<reference evidence="5" key="2">
    <citation type="journal article" date="2018" name="BMC Genomics">
        <title>A manually annotated Actinidia chinensis var. chinensis (kiwifruit) genome highlights the challenges associated with draft genomes and gene prediction in plants.</title>
        <authorList>
            <person name="Pilkington S.M."/>
            <person name="Crowhurst R."/>
            <person name="Hilario E."/>
            <person name="Nardozza S."/>
            <person name="Fraser L."/>
            <person name="Peng Y."/>
            <person name="Gunaseelan K."/>
            <person name="Simpson R."/>
            <person name="Tahir J."/>
            <person name="Deroles S.C."/>
            <person name="Templeton K."/>
            <person name="Luo Z."/>
            <person name="Davy M."/>
            <person name="Cheng C."/>
            <person name="McNeilage M."/>
            <person name="Scaglione D."/>
            <person name="Liu Y."/>
            <person name="Zhang Q."/>
            <person name="Datson P."/>
            <person name="De Silva N."/>
            <person name="Gardiner S.E."/>
            <person name="Bassett H."/>
            <person name="Chagne D."/>
            <person name="McCallum J."/>
            <person name="Dzierzon H."/>
            <person name="Deng C."/>
            <person name="Wang Y.Y."/>
            <person name="Barron L."/>
            <person name="Manako K."/>
            <person name="Bowen J."/>
            <person name="Foster T.M."/>
            <person name="Erridge Z.A."/>
            <person name="Tiffin H."/>
            <person name="Waite C.N."/>
            <person name="Davies K.M."/>
            <person name="Grierson E.P."/>
            <person name="Laing W.A."/>
            <person name="Kirk R."/>
            <person name="Chen X."/>
            <person name="Wood M."/>
            <person name="Montefiori M."/>
            <person name="Brummell D.A."/>
            <person name="Schwinn K.E."/>
            <person name="Catanach A."/>
            <person name="Fullerton C."/>
            <person name="Li D."/>
            <person name="Meiyalaghan S."/>
            <person name="Nieuwenhuizen N."/>
            <person name="Read N."/>
            <person name="Prakash R."/>
            <person name="Hunter D."/>
            <person name="Zhang H."/>
            <person name="McKenzie M."/>
            <person name="Knabel M."/>
            <person name="Harris A."/>
            <person name="Allan A.C."/>
            <person name="Gleave A."/>
            <person name="Chen A."/>
            <person name="Janssen B.J."/>
            <person name="Plunkett B."/>
            <person name="Ampomah-Dwamena C."/>
            <person name="Voogd C."/>
            <person name="Leif D."/>
            <person name="Lafferty D."/>
            <person name="Souleyre E.J.F."/>
            <person name="Varkonyi-Gasic E."/>
            <person name="Gambi F."/>
            <person name="Hanley J."/>
            <person name="Yao J.L."/>
            <person name="Cheung J."/>
            <person name="David K.M."/>
            <person name="Warren B."/>
            <person name="Marsh K."/>
            <person name="Snowden K.C."/>
            <person name="Lin-Wang K."/>
            <person name="Brian L."/>
            <person name="Martinez-Sanchez M."/>
            <person name="Wang M."/>
            <person name="Ileperuma N."/>
            <person name="Macnee N."/>
            <person name="Campin R."/>
            <person name="McAtee P."/>
            <person name="Drummond R.S.M."/>
            <person name="Espley R.V."/>
            <person name="Ireland H.S."/>
            <person name="Wu R."/>
            <person name="Atkinson R.G."/>
            <person name="Karunairetnam S."/>
            <person name="Bulley S."/>
            <person name="Chunkath S."/>
            <person name="Hanley Z."/>
            <person name="Storey R."/>
            <person name="Thrimawithana A.H."/>
            <person name="Thomson S."/>
            <person name="David C."/>
            <person name="Testolin R."/>
            <person name="Huang H."/>
            <person name="Hellens R.P."/>
            <person name="Schaffer R.J."/>
        </authorList>
    </citation>
    <scope>NUCLEOTIDE SEQUENCE [LARGE SCALE GENOMIC DNA]</scope>
    <source>
        <strain evidence="5">cv. Red5</strain>
    </source>
</reference>
<dbReference type="PANTHER" id="PTHR47289">
    <property type="entry name" value="TRANSCRIPTION FACTOR, PUTATIVE (DUF1664)-RELATED"/>
    <property type="match status" value="1"/>
</dbReference>
<dbReference type="InterPro" id="IPR012458">
    <property type="entry name" value="DUF1664"/>
</dbReference>
<protein>
    <submittedName>
        <fullName evidence="4">Mediator of RNA polymerase II transcription subunit 1 like</fullName>
    </submittedName>
</protein>
<dbReference type="EMBL" id="NKQK01000006">
    <property type="protein sequence ID" value="PSS28603.1"/>
    <property type="molecule type" value="Genomic_DNA"/>
</dbReference>
<evidence type="ECO:0000313" key="5">
    <source>
        <dbReference type="Proteomes" id="UP000241394"/>
    </source>
</evidence>
<dbReference type="AlphaFoldDB" id="A0A2R6REZ6"/>
<feature type="signal peptide" evidence="2">
    <location>
        <begin position="1"/>
        <end position="22"/>
    </location>
</feature>
<reference evidence="4 5" key="1">
    <citation type="submission" date="2017-07" db="EMBL/GenBank/DDBJ databases">
        <title>An improved, manually edited Actinidia chinensis var. chinensis (kiwifruit) genome highlights the challenges associated with draft genomes and gene prediction in plants.</title>
        <authorList>
            <person name="Pilkington S."/>
            <person name="Crowhurst R."/>
            <person name="Hilario E."/>
            <person name="Nardozza S."/>
            <person name="Fraser L."/>
            <person name="Peng Y."/>
            <person name="Gunaseelan K."/>
            <person name="Simpson R."/>
            <person name="Tahir J."/>
            <person name="Deroles S."/>
            <person name="Templeton K."/>
            <person name="Luo Z."/>
            <person name="Davy M."/>
            <person name="Cheng C."/>
            <person name="Mcneilage M."/>
            <person name="Scaglione D."/>
            <person name="Liu Y."/>
            <person name="Zhang Q."/>
            <person name="Datson P."/>
            <person name="De Silva N."/>
            <person name="Gardiner S."/>
            <person name="Bassett H."/>
            <person name="Chagne D."/>
            <person name="Mccallum J."/>
            <person name="Dzierzon H."/>
            <person name="Deng C."/>
            <person name="Wang Y.-Y."/>
            <person name="Barron N."/>
            <person name="Manako K."/>
            <person name="Bowen J."/>
            <person name="Foster T."/>
            <person name="Erridge Z."/>
            <person name="Tiffin H."/>
            <person name="Waite C."/>
            <person name="Davies K."/>
            <person name="Grierson E."/>
            <person name="Laing W."/>
            <person name="Kirk R."/>
            <person name="Chen X."/>
            <person name="Wood M."/>
            <person name="Montefiori M."/>
            <person name="Brummell D."/>
            <person name="Schwinn K."/>
            <person name="Catanach A."/>
            <person name="Fullerton C."/>
            <person name="Li D."/>
            <person name="Meiyalaghan S."/>
            <person name="Nieuwenhuizen N."/>
            <person name="Read N."/>
            <person name="Prakash R."/>
            <person name="Hunter D."/>
            <person name="Zhang H."/>
            <person name="Mckenzie M."/>
            <person name="Knabel M."/>
            <person name="Harris A."/>
            <person name="Allan A."/>
            <person name="Chen A."/>
            <person name="Janssen B."/>
            <person name="Plunkett B."/>
            <person name="Dwamena C."/>
            <person name="Voogd C."/>
            <person name="Leif D."/>
            <person name="Lafferty D."/>
            <person name="Souleyre E."/>
            <person name="Varkonyi-Gasic E."/>
            <person name="Gambi F."/>
            <person name="Hanley J."/>
            <person name="Yao J.-L."/>
            <person name="Cheung J."/>
            <person name="David K."/>
            <person name="Warren B."/>
            <person name="Marsh K."/>
            <person name="Snowden K."/>
            <person name="Lin-Wang K."/>
            <person name="Brian L."/>
            <person name="Martinez-Sanchez M."/>
            <person name="Wang M."/>
            <person name="Ileperuma N."/>
            <person name="Macnee N."/>
            <person name="Campin R."/>
            <person name="Mcatee P."/>
            <person name="Drummond R."/>
            <person name="Espley R."/>
            <person name="Ireland H."/>
            <person name="Wu R."/>
            <person name="Atkinson R."/>
            <person name="Karunairetnam S."/>
            <person name="Bulley S."/>
            <person name="Chunkath S."/>
            <person name="Hanley Z."/>
            <person name="Storey R."/>
            <person name="Thrimawithana A."/>
            <person name="Thomson S."/>
            <person name="David C."/>
            <person name="Testolin R."/>
        </authorList>
    </citation>
    <scope>NUCLEOTIDE SEQUENCE [LARGE SCALE GENOMIC DNA]</scope>
    <source>
        <strain evidence="5">cv. Red5</strain>
        <tissue evidence="4">Young leaf</tissue>
    </source>
</reference>
<feature type="chain" id="PRO_5015343771" evidence="2">
    <location>
        <begin position="23"/>
        <end position="358"/>
    </location>
</feature>
<dbReference type="PANTHER" id="PTHR47289:SF2">
    <property type="entry name" value="TRANSCRIPTION FACTOR, PUTATIVE (DUF1664)-RELATED"/>
    <property type="match status" value="1"/>
</dbReference>
<dbReference type="FunCoup" id="A0A2R6REZ6">
    <property type="interactions" value="3845"/>
</dbReference>
<evidence type="ECO:0000256" key="1">
    <source>
        <dbReference type="SAM" id="MobiDB-lite"/>
    </source>
</evidence>
<dbReference type="OrthoDB" id="544175at2759"/>
<dbReference type="STRING" id="1590841.A0A2R6REZ6"/>
<dbReference type="Proteomes" id="UP000241394">
    <property type="component" value="Chromosome LG6"/>
</dbReference>
<feature type="compositionally biased region" description="Polar residues" evidence="1">
    <location>
        <begin position="236"/>
        <end position="250"/>
    </location>
</feature>
<gene>
    <name evidence="4" type="ORF">CEY00_Acc06156</name>
</gene>
<dbReference type="Gramene" id="PSS28603">
    <property type="protein sequence ID" value="PSS28603"/>
    <property type="gene ID" value="CEY00_Acc06156"/>
</dbReference>
<evidence type="ECO:0000259" key="3">
    <source>
        <dbReference type="Pfam" id="PF07889"/>
    </source>
</evidence>
<proteinExistence type="predicted"/>
<evidence type="ECO:0000313" key="4">
    <source>
        <dbReference type="EMBL" id="PSS28603.1"/>
    </source>
</evidence>